<reference evidence="2" key="1">
    <citation type="journal article" date="2019" name="Int. J. Syst. Evol. Microbiol.">
        <title>The Global Catalogue of Microorganisms (GCM) 10K type strain sequencing project: providing services to taxonomists for standard genome sequencing and annotation.</title>
        <authorList>
            <consortium name="The Broad Institute Genomics Platform"/>
            <consortium name="The Broad Institute Genome Sequencing Center for Infectious Disease"/>
            <person name="Wu L."/>
            <person name="Ma J."/>
        </authorList>
    </citation>
    <scope>NUCLEOTIDE SEQUENCE [LARGE SCALE GENOMIC DNA]</scope>
    <source>
        <strain evidence="2">CCUG 61889</strain>
    </source>
</reference>
<accession>A0ABV8AY99</accession>
<protein>
    <submittedName>
        <fullName evidence="1">Uncharacterized protein</fullName>
    </submittedName>
</protein>
<dbReference type="EMBL" id="JBHRZT010000020">
    <property type="protein sequence ID" value="MFC3882655.1"/>
    <property type="molecule type" value="Genomic_DNA"/>
</dbReference>
<gene>
    <name evidence="1" type="ORF">ACFOU2_03770</name>
</gene>
<dbReference type="Proteomes" id="UP001595752">
    <property type="component" value="Unassembled WGS sequence"/>
</dbReference>
<organism evidence="1 2">
    <name type="scientific">Bacillus songklensis</name>
    <dbReference type="NCBI Taxonomy" id="1069116"/>
    <lineage>
        <taxon>Bacteria</taxon>
        <taxon>Bacillati</taxon>
        <taxon>Bacillota</taxon>
        <taxon>Bacilli</taxon>
        <taxon>Bacillales</taxon>
        <taxon>Bacillaceae</taxon>
        <taxon>Bacillus</taxon>
    </lineage>
</organism>
<keyword evidence="2" id="KW-1185">Reference proteome</keyword>
<evidence type="ECO:0000313" key="1">
    <source>
        <dbReference type="EMBL" id="MFC3882655.1"/>
    </source>
</evidence>
<evidence type="ECO:0000313" key="2">
    <source>
        <dbReference type="Proteomes" id="UP001595752"/>
    </source>
</evidence>
<sequence length="95" mass="11143">MYVIKKSGSGSFRDETSRKLLHQKRSLLLRKKVKRRESLAAAARHLTKVEQAKLQLKTLTSCEQRCNPRHPWLSSIGHWNFFLRSRSLTPQEEVK</sequence>
<proteinExistence type="predicted"/>
<name>A0ABV8AY99_9BACI</name>
<comment type="caution">
    <text evidence="1">The sequence shown here is derived from an EMBL/GenBank/DDBJ whole genome shotgun (WGS) entry which is preliminary data.</text>
</comment>